<organism evidence="4 5">
    <name type="scientific">Thermoactinomyces mirandus</name>
    <dbReference type="NCBI Taxonomy" id="2756294"/>
    <lineage>
        <taxon>Bacteria</taxon>
        <taxon>Bacillati</taxon>
        <taxon>Bacillota</taxon>
        <taxon>Bacilli</taxon>
        <taxon>Bacillales</taxon>
        <taxon>Thermoactinomycetaceae</taxon>
        <taxon>Thermoactinomyces</taxon>
    </lineage>
</organism>
<comment type="caution">
    <text evidence="4">The sequence shown here is derived from an EMBL/GenBank/DDBJ whole genome shotgun (WGS) entry which is preliminary data.</text>
</comment>
<keyword evidence="5" id="KW-1185">Reference proteome</keyword>
<keyword evidence="2" id="KW-0964">Secreted</keyword>
<protein>
    <submittedName>
        <fullName evidence="4">Pre-toxin TG domain-containing protein</fullName>
    </submittedName>
</protein>
<accession>A0A7W1XVB7</accession>
<evidence type="ECO:0000256" key="2">
    <source>
        <dbReference type="ARBA" id="ARBA00022525"/>
    </source>
</evidence>
<dbReference type="Pfam" id="PF14449">
    <property type="entry name" value="PT-TG"/>
    <property type="match status" value="1"/>
</dbReference>
<dbReference type="EMBL" id="JACEOL010000094">
    <property type="protein sequence ID" value="MBA4603926.1"/>
    <property type="molecule type" value="Genomic_DNA"/>
</dbReference>
<evidence type="ECO:0000313" key="5">
    <source>
        <dbReference type="Proteomes" id="UP000538292"/>
    </source>
</evidence>
<dbReference type="InterPro" id="IPR027797">
    <property type="entry name" value="PT-TG_dom"/>
</dbReference>
<evidence type="ECO:0000313" key="4">
    <source>
        <dbReference type="EMBL" id="MBA4603926.1"/>
    </source>
</evidence>
<gene>
    <name evidence="4" type="ORF">H2C83_16915</name>
</gene>
<comment type="subcellular location">
    <subcellularLocation>
        <location evidence="1">Secreted</location>
    </subcellularLocation>
</comment>
<reference evidence="4 5" key="1">
    <citation type="submission" date="2020-07" db="EMBL/GenBank/DDBJ databases">
        <title>Thermoactinomyces phylogeny.</title>
        <authorList>
            <person name="Dunlap C."/>
        </authorList>
    </citation>
    <scope>NUCLEOTIDE SEQUENCE [LARGE SCALE GENOMIC DNA]</scope>
    <source>
        <strain evidence="4 5">AMNI-1</strain>
    </source>
</reference>
<evidence type="ECO:0000259" key="3">
    <source>
        <dbReference type="Pfam" id="PF14449"/>
    </source>
</evidence>
<evidence type="ECO:0000256" key="1">
    <source>
        <dbReference type="ARBA" id="ARBA00004613"/>
    </source>
</evidence>
<proteinExistence type="predicted"/>
<dbReference type="AlphaFoldDB" id="A0A7W1XVB7"/>
<sequence>MDGFVKKSVESLLGYDLYTGDPLKGERKKDADRTLSAVVDCIPVISNIKNYIDLTSGKDSISGDKLDPVDKVITVIGITSGPGKKLGVALKGLFNGGKKFLKRFDVHIDDLAERFGFGPRLQPAGGPPDIPRRPEVNRIEGTNRSGGELKHVYNSIKDAPKYPKGFKTVQNGTRKVNVKNKDVLDKLRKVESGKWYKVYKDGYNAEGKKISVHYFQSSSGKVFDVKVKSGWSNR</sequence>
<dbReference type="GO" id="GO:0005576">
    <property type="term" value="C:extracellular region"/>
    <property type="evidence" value="ECO:0007669"/>
    <property type="project" value="UniProtKB-SubCell"/>
</dbReference>
<dbReference type="RefSeq" id="WP_181742397.1">
    <property type="nucleotide sequence ID" value="NZ_JACEOL010000094.1"/>
</dbReference>
<name>A0A7W1XVB7_9BACL</name>
<feature type="domain" description="Pre-toxin TG" evidence="3">
    <location>
        <begin position="33"/>
        <end position="98"/>
    </location>
</feature>
<dbReference type="Proteomes" id="UP000538292">
    <property type="component" value="Unassembled WGS sequence"/>
</dbReference>